<keyword evidence="2" id="KW-0560">Oxidoreductase</keyword>
<dbReference type="PRINTS" id="PR00081">
    <property type="entry name" value="GDHRDH"/>
</dbReference>
<dbReference type="Proteomes" id="UP000188235">
    <property type="component" value="Chromosome"/>
</dbReference>
<dbReference type="PANTHER" id="PTHR44196">
    <property type="entry name" value="DEHYDROGENASE/REDUCTASE SDR FAMILY MEMBER 7B"/>
    <property type="match status" value="1"/>
</dbReference>
<dbReference type="InterPro" id="IPR002347">
    <property type="entry name" value="SDR_fam"/>
</dbReference>
<organism evidence="4 5">
    <name type="scientific">Tessaracoccus flavescens</name>
    <dbReference type="NCBI Taxonomy" id="399497"/>
    <lineage>
        <taxon>Bacteria</taxon>
        <taxon>Bacillati</taxon>
        <taxon>Actinomycetota</taxon>
        <taxon>Actinomycetes</taxon>
        <taxon>Propionibacteriales</taxon>
        <taxon>Propionibacteriaceae</taxon>
        <taxon>Tessaracoccus</taxon>
    </lineage>
</organism>
<dbReference type="PANTHER" id="PTHR44196:SF2">
    <property type="entry name" value="SHORT-CHAIN DEHYDROGENASE-RELATED"/>
    <property type="match status" value="1"/>
</dbReference>
<comment type="similarity">
    <text evidence="1 3">Belongs to the short-chain dehydrogenases/reductases (SDR) family.</text>
</comment>
<accession>A0A1Q2CX10</accession>
<sequence>MASALITGGTSGIGLAFARELAARGMDLILVARDEARLESVAAELTEVHGVAVEVLPADLSVREDVLRVAERLEDPARPVEWLVNNAGFGLHSTVLDPADIDLHAKALDVMCLAMLILGGAAGRAMRSRGHGHIVNVASSSAAIFTGNYSAIKAWARTYSTGLALELHGTGVKVTGLLPGWVRTEFHGRAGINASKLPNIVWIDPDKLVRTAIEDAEKGRIESIPDWKWRLAMFIGDHGPRGLARFVSRKLTASRKQH</sequence>
<evidence type="ECO:0000313" key="4">
    <source>
        <dbReference type="EMBL" id="AQP50607.1"/>
    </source>
</evidence>
<dbReference type="PIRSF" id="PIRSF000126">
    <property type="entry name" value="11-beta-HSD1"/>
    <property type="match status" value="1"/>
</dbReference>
<evidence type="ECO:0000256" key="1">
    <source>
        <dbReference type="ARBA" id="ARBA00006484"/>
    </source>
</evidence>
<dbReference type="CDD" id="cd05233">
    <property type="entry name" value="SDR_c"/>
    <property type="match status" value="1"/>
</dbReference>
<protein>
    <submittedName>
        <fullName evidence="4">Short-chain dehydrogenase</fullName>
    </submittedName>
</protein>
<dbReference type="InterPro" id="IPR036291">
    <property type="entry name" value="NAD(P)-bd_dom_sf"/>
</dbReference>
<evidence type="ECO:0000256" key="2">
    <source>
        <dbReference type="ARBA" id="ARBA00023002"/>
    </source>
</evidence>
<gene>
    <name evidence="4" type="ORF">BW733_06930</name>
</gene>
<dbReference type="GO" id="GO:0016020">
    <property type="term" value="C:membrane"/>
    <property type="evidence" value="ECO:0007669"/>
    <property type="project" value="TreeGrafter"/>
</dbReference>
<dbReference type="PRINTS" id="PR00080">
    <property type="entry name" value="SDRFAMILY"/>
</dbReference>
<dbReference type="OrthoDB" id="9810734at2"/>
<dbReference type="RefSeq" id="WP_077349115.1">
    <property type="nucleotide sequence ID" value="NZ_CP019607.1"/>
</dbReference>
<dbReference type="AlphaFoldDB" id="A0A1Q2CX10"/>
<proteinExistence type="inferred from homology"/>
<dbReference type="Gene3D" id="3.40.50.720">
    <property type="entry name" value="NAD(P)-binding Rossmann-like Domain"/>
    <property type="match status" value="1"/>
</dbReference>
<keyword evidence="5" id="KW-1185">Reference proteome</keyword>
<dbReference type="GO" id="GO:0016491">
    <property type="term" value="F:oxidoreductase activity"/>
    <property type="evidence" value="ECO:0007669"/>
    <property type="project" value="UniProtKB-KW"/>
</dbReference>
<reference evidence="4 5" key="1">
    <citation type="journal article" date="2008" name="Int. J. Syst. Evol. Microbiol.">
        <title>Tessaracoccus flavescens sp. nov., isolated from marine sediment.</title>
        <authorList>
            <person name="Lee D.W."/>
            <person name="Lee S.D."/>
        </authorList>
    </citation>
    <scope>NUCLEOTIDE SEQUENCE [LARGE SCALE GENOMIC DNA]</scope>
    <source>
        <strain evidence="4 5">SST-39T</strain>
    </source>
</reference>
<dbReference type="SUPFAM" id="SSF51735">
    <property type="entry name" value="NAD(P)-binding Rossmann-fold domains"/>
    <property type="match status" value="1"/>
</dbReference>
<dbReference type="KEGG" id="tfa:BW733_06930"/>
<dbReference type="Pfam" id="PF00106">
    <property type="entry name" value="adh_short"/>
    <property type="match status" value="1"/>
</dbReference>
<dbReference type="EMBL" id="CP019607">
    <property type="protein sequence ID" value="AQP50607.1"/>
    <property type="molecule type" value="Genomic_DNA"/>
</dbReference>
<evidence type="ECO:0000256" key="3">
    <source>
        <dbReference type="RuleBase" id="RU000363"/>
    </source>
</evidence>
<dbReference type="STRING" id="399497.BW733_06930"/>
<evidence type="ECO:0000313" key="5">
    <source>
        <dbReference type="Proteomes" id="UP000188235"/>
    </source>
</evidence>
<name>A0A1Q2CX10_9ACTN</name>